<sequence>MEFHTSKWLEAHLERNAGLKTLPRNLILGDIFGDGDYRLILVDVDFGQDLKANLKVYRGTGLVANQPLPVLPSSLISFYNDLTEPYLPVVGVSCDTDFLIYKNNKPFYKFSVPSFPLTTTESNVWQRLPHVTDESDYKILLEKLQSVSFSTLSSRSQKLLSVPLNNIKEEIDKYSGEEPSIHPSITCSTTLRKNSEDDIAVSCAVIGTENGYIFILDPLTFTVLHKAVSANIKSSPFILQTSGLYDVEFRILVICRENHVCVIRNGWTEGKILFRTANAIIDAVHLSVDKSLVVATAGKNLSCYSKKGNKMWTVKTIHEITCLCLLSLKSSNTYLVGVGMRNGAIHLFQGRHIVDCISAPDTPSALLFGQMGQEEHVLIIITIAGALNFKILKRTANFNLESQETSGPVVENRPLPLPKRSKLFVEQVMREKQNACDIHQRFQQDLIKMRLTAARAMVHLKPDENAAGNEKELVKLSARVTGLGPTFTLILNVENMSNEKPLLGLSAILHCKTSLYKLSSYVIKKMETKVLEINEPIKGDNSDKNNLIRVFVIKKDGNQPVITASINMPDTDFLDIL</sequence>
<protein>
    <submittedName>
        <fullName evidence="4">Bardet-Biedl syndrome 1 protein</fullName>
    </submittedName>
</protein>
<dbReference type="GO" id="GO:1905515">
    <property type="term" value="P:non-motile cilium assembly"/>
    <property type="evidence" value="ECO:0007669"/>
    <property type="project" value="InterPro"/>
</dbReference>
<dbReference type="InterPro" id="IPR032728">
    <property type="entry name" value="BBS1_N"/>
</dbReference>
<proteinExistence type="predicted"/>
<dbReference type="AlphaFoldDB" id="A0A1W4X9F6"/>
<name>A0A1W4X9F6_AGRPL</name>
<dbReference type="FunCoup" id="A0A1W4X9F6">
    <property type="interactions" value="344"/>
</dbReference>
<dbReference type="InterPro" id="IPR056419">
    <property type="entry name" value="GAE_BBS1"/>
</dbReference>
<dbReference type="PANTHER" id="PTHR20870:SF0">
    <property type="entry name" value="BARDET-BIEDL SYNDROME 1 PROTEIN"/>
    <property type="match status" value="1"/>
</dbReference>
<evidence type="ECO:0000313" key="4">
    <source>
        <dbReference type="RefSeq" id="XP_018329462.1"/>
    </source>
</evidence>
<dbReference type="CTD" id="582"/>
<dbReference type="GO" id="GO:0005119">
    <property type="term" value="F:smoothened binding"/>
    <property type="evidence" value="ECO:0007669"/>
    <property type="project" value="TreeGrafter"/>
</dbReference>
<dbReference type="PANTHER" id="PTHR20870">
    <property type="entry name" value="BARDET-BIEDL SYNDROME 1 PROTEIN"/>
    <property type="match status" value="1"/>
</dbReference>
<dbReference type="InterPro" id="IPR036322">
    <property type="entry name" value="WD40_repeat_dom_sf"/>
</dbReference>
<reference evidence="4" key="1">
    <citation type="submission" date="2025-08" db="UniProtKB">
        <authorList>
            <consortium name="RefSeq"/>
        </authorList>
    </citation>
    <scope>IDENTIFICATION</scope>
    <source>
        <tissue evidence="4">Entire body</tissue>
    </source>
</reference>
<dbReference type="STRING" id="224129.A0A1W4X9F6"/>
<evidence type="ECO:0000313" key="3">
    <source>
        <dbReference type="Proteomes" id="UP000192223"/>
    </source>
</evidence>
<dbReference type="GO" id="GO:0034464">
    <property type="term" value="C:BBSome"/>
    <property type="evidence" value="ECO:0007669"/>
    <property type="project" value="InterPro"/>
</dbReference>
<feature type="domain" description="Bardet-Biedl syndrome 1 protein GAE" evidence="2">
    <location>
        <begin position="474"/>
        <end position="572"/>
    </location>
</feature>
<dbReference type="InterPro" id="IPR028784">
    <property type="entry name" value="BBS1"/>
</dbReference>
<dbReference type="OrthoDB" id="10259809at2759"/>
<dbReference type="GO" id="GO:0005930">
    <property type="term" value="C:axoneme"/>
    <property type="evidence" value="ECO:0007669"/>
    <property type="project" value="TreeGrafter"/>
</dbReference>
<feature type="domain" description="Bardet-Biedl syndrome 1 N-terminal" evidence="1">
    <location>
        <begin position="8"/>
        <end position="264"/>
    </location>
</feature>
<organism evidence="3 4">
    <name type="scientific">Agrilus planipennis</name>
    <name type="common">Emerald ash borer</name>
    <name type="synonym">Agrilus marcopoli</name>
    <dbReference type="NCBI Taxonomy" id="224129"/>
    <lineage>
        <taxon>Eukaryota</taxon>
        <taxon>Metazoa</taxon>
        <taxon>Ecdysozoa</taxon>
        <taxon>Arthropoda</taxon>
        <taxon>Hexapoda</taxon>
        <taxon>Insecta</taxon>
        <taxon>Pterygota</taxon>
        <taxon>Neoptera</taxon>
        <taxon>Endopterygota</taxon>
        <taxon>Coleoptera</taxon>
        <taxon>Polyphaga</taxon>
        <taxon>Elateriformia</taxon>
        <taxon>Buprestoidea</taxon>
        <taxon>Buprestidae</taxon>
        <taxon>Agrilinae</taxon>
        <taxon>Agrilus</taxon>
    </lineage>
</organism>
<keyword evidence="3" id="KW-1185">Reference proteome</keyword>
<evidence type="ECO:0000259" key="1">
    <source>
        <dbReference type="Pfam" id="PF14779"/>
    </source>
</evidence>
<dbReference type="GeneID" id="108739873"/>
<dbReference type="GO" id="GO:0005813">
    <property type="term" value="C:centrosome"/>
    <property type="evidence" value="ECO:0007669"/>
    <property type="project" value="TreeGrafter"/>
</dbReference>
<dbReference type="GO" id="GO:0061512">
    <property type="term" value="P:protein localization to cilium"/>
    <property type="evidence" value="ECO:0007669"/>
    <property type="project" value="TreeGrafter"/>
</dbReference>
<dbReference type="KEGG" id="apln:108739873"/>
<dbReference type="RefSeq" id="XP_018329462.1">
    <property type="nucleotide sequence ID" value="XM_018473960.1"/>
</dbReference>
<dbReference type="InParanoid" id="A0A1W4X9F6"/>
<dbReference type="Proteomes" id="UP000192223">
    <property type="component" value="Unplaced"/>
</dbReference>
<dbReference type="Pfam" id="PF14779">
    <property type="entry name" value="BBS1"/>
    <property type="match status" value="1"/>
</dbReference>
<accession>A0A1W4X9F6</accession>
<evidence type="ECO:0000259" key="2">
    <source>
        <dbReference type="Pfam" id="PF23304"/>
    </source>
</evidence>
<gene>
    <name evidence="4" type="primary">LOC108739873</name>
</gene>
<dbReference type="SUPFAM" id="SSF50978">
    <property type="entry name" value="WD40 repeat-like"/>
    <property type="match status" value="1"/>
</dbReference>
<dbReference type="Pfam" id="PF23304">
    <property type="entry name" value="GAE_BBS1"/>
    <property type="match status" value="1"/>
</dbReference>
<dbReference type="GO" id="GO:0005113">
    <property type="term" value="F:patched binding"/>
    <property type="evidence" value="ECO:0007669"/>
    <property type="project" value="TreeGrafter"/>
</dbReference>